<dbReference type="AlphaFoldDB" id="K8F7G2"/>
<dbReference type="Gene3D" id="3.40.50.150">
    <property type="entry name" value="Vaccinia Virus protein VP39"/>
    <property type="match status" value="1"/>
</dbReference>
<protein>
    <recommendedName>
        <fullName evidence="1">DUF7870 domain-containing protein</fullName>
    </recommendedName>
</protein>
<dbReference type="PANTHER" id="PTHR44843">
    <property type="entry name" value="METHYLTRANSFERASE"/>
    <property type="match status" value="1"/>
</dbReference>
<dbReference type="eggNOG" id="ENOG502QQXS">
    <property type="taxonomic scope" value="Eukaryota"/>
</dbReference>
<sequence length="304" mass="35152">MLKLSISRKKVFLACLAGLLSYFSCFLYKKLSTGVAQADAQKTVESERYSTTQLYSHTDFSLLGLKLLADTGMQSRNIHKQRAYSMEALEELYSVEPTSKSEMKRRVAKAVFLSNRVDLSTFKSLHYIDLGARTHSSSILWFKSHYPKFSKDFQITAFEADPSYSIEYEELHDIDFHNLAVWTKNETLSFGGKMGRVRSGAKCKNKCKEEGSYTVRAINFSEYLLRHVNPRDFVVMKMDIEGAEYNVVPHMLSNGVFNLIDEFFLEGHTMTLSKLEEVRHRKYEHIINMLKTIRSLGVWAHEWF</sequence>
<name>K8F7G2_9CHLO</name>
<organism evidence="2 3">
    <name type="scientific">Bathycoccus prasinos</name>
    <dbReference type="NCBI Taxonomy" id="41875"/>
    <lineage>
        <taxon>Eukaryota</taxon>
        <taxon>Viridiplantae</taxon>
        <taxon>Chlorophyta</taxon>
        <taxon>Mamiellophyceae</taxon>
        <taxon>Mamiellales</taxon>
        <taxon>Bathycoccaceae</taxon>
        <taxon>Bathycoccus</taxon>
    </lineage>
</organism>
<feature type="domain" description="DUF7870" evidence="1">
    <location>
        <begin position="206"/>
        <end position="304"/>
    </location>
</feature>
<dbReference type="InterPro" id="IPR029063">
    <property type="entry name" value="SAM-dependent_MTases_sf"/>
</dbReference>
<dbReference type="KEGG" id="bpg:Bathy19g00560"/>
<keyword evidence="3" id="KW-1185">Reference proteome</keyword>
<reference evidence="2 3" key="1">
    <citation type="submission" date="2011-10" db="EMBL/GenBank/DDBJ databases">
        <authorList>
            <person name="Genoscope - CEA"/>
        </authorList>
    </citation>
    <scope>NUCLEOTIDE SEQUENCE [LARGE SCALE GENOMIC DNA]</scope>
    <source>
        <strain evidence="2 3">RCC 1105</strain>
    </source>
</reference>
<dbReference type="NCBIfam" id="TIGR01444">
    <property type="entry name" value="fkbM_fam"/>
    <property type="match status" value="1"/>
</dbReference>
<evidence type="ECO:0000259" key="1">
    <source>
        <dbReference type="Pfam" id="PF25276"/>
    </source>
</evidence>
<dbReference type="InterPro" id="IPR006342">
    <property type="entry name" value="FkbM_mtfrase"/>
</dbReference>
<dbReference type="PANTHER" id="PTHR44843:SF14">
    <property type="entry name" value="METHYLTRANSFERASE TYPE 11 DOMAIN-CONTAINING PROTEIN"/>
    <property type="match status" value="1"/>
</dbReference>
<dbReference type="Pfam" id="PF25276">
    <property type="entry name" value="DUF7870"/>
    <property type="match status" value="1"/>
</dbReference>
<dbReference type="SUPFAM" id="SSF53335">
    <property type="entry name" value="S-adenosyl-L-methionine-dependent methyltransferases"/>
    <property type="match status" value="1"/>
</dbReference>
<dbReference type="OrthoDB" id="10006218at2759"/>
<evidence type="ECO:0000313" key="3">
    <source>
        <dbReference type="Proteomes" id="UP000198341"/>
    </source>
</evidence>
<evidence type="ECO:0000313" key="2">
    <source>
        <dbReference type="EMBL" id="CCO20775.1"/>
    </source>
</evidence>
<dbReference type="InterPro" id="IPR057192">
    <property type="entry name" value="DUF7870"/>
</dbReference>
<proteinExistence type="predicted"/>
<accession>K8F7G2</accession>
<dbReference type="GeneID" id="19010662"/>
<dbReference type="RefSeq" id="XP_007508056.1">
    <property type="nucleotide sequence ID" value="XM_007507994.1"/>
</dbReference>
<gene>
    <name evidence="2" type="ordered locus">Bathy19g00560</name>
</gene>
<dbReference type="Proteomes" id="UP000198341">
    <property type="component" value="Chromosome 19"/>
</dbReference>
<dbReference type="EMBL" id="FO082260">
    <property type="protein sequence ID" value="CCO20775.1"/>
    <property type="molecule type" value="Genomic_DNA"/>
</dbReference>